<evidence type="ECO:0000256" key="1">
    <source>
        <dbReference type="ARBA" id="ARBA00004492"/>
    </source>
</evidence>
<dbReference type="Gene3D" id="3.90.830.10">
    <property type="entry name" value="Syntaxin Binding Protein 1, Chain A, domain 2"/>
    <property type="match status" value="1"/>
</dbReference>
<accession>A0AAD9E084</accession>
<dbReference type="PANTHER" id="PTHR16091">
    <property type="entry name" value="TTC17 PROTEIN"/>
    <property type="match status" value="1"/>
</dbReference>
<dbReference type="PROSITE" id="PS50005">
    <property type="entry name" value="TPR"/>
    <property type="match status" value="2"/>
</dbReference>
<dbReference type="InterPro" id="IPR043155">
    <property type="entry name" value="VPS33_dom3b"/>
</dbReference>
<dbReference type="Gene3D" id="1.20.58.1520">
    <property type="match status" value="1"/>
</dbReference>
<dbReference type="GO" id="GO:0030041">
    <property type="term" value="P:actin filament polymerization"/>
    <property type="evidence" value="ECO:0007669"/>
    <property type="project" value="TreeGrafter"/>
</dbReference>
<evidence type="ECO:0000256" key="3">
    <source>
        <dbReference type="ARBA" id="ARBA00009884"/>
    </source>
</evidence>
<evidence type="ECO:0000256" key="7">
    <source>
        <dbReference type="SAM" id="MobiDB-lite"/>
    </source>
</evidence>
<name>A0AAD9E084_9TELE</name>
<dbReference type="Gene3D" id="1.25.40.850">
    <property type="match status" value="1"/>
</dbReference>
<dbReference type="FunFam" id="1.25.40.10:FF:000061">
    <property type="entry name" value="Tetratricopeptide repeat domain 17"/>
    <property type="match status" value="1"/>
</dbReference>
<dbReference type="InterPro" id="IPR019734">
    <property type="entry name" value="TPR_rpt"/>
</dbReference>
<keyword evidence="4" id="KW-0653">Protein transport</keyword>
<feature type="region of interest" description="Disordered" evidence="7">
    <location>
        <begin position="1728"/>
        <end position="1753"/>
    </location>
</feature>
<keyword evidence="9" id="KW-1185">Reference proteome</keyword>
<keyword evidence="6" id="KW-0175">Coiled coil</keyword>
<feature type="compositionally biased region" description="Basic and acidic residues" evidence="7">
    <location>
        <begin position="1779"/>
        <end position="1788"/>
    </location>
</feature>
<evidence type="ECO:0000256" key="5">
    <source>
        <dbReference type="PROSITE-ProRule" id="PRU00339"/>
    </source>
</evidence>
<feature type="coiled-coil region" evidence="6">
    <location>
        <begin position="985"/>
        <end position="1015"/>
    </location>
</feature>
<evidence type="ECO:0000256" key="6">
    <source>
        <dbReference type="SAM" id="Coils"/>
    </source>
</evidence>
<evidence type="ECO:0000313" key="8">
    <source>
        <dbReference type="EMBL" id="KAK1802260.1"/>
    </source>
</evidence>
<dbReference type="InterPro" id="IPR043127">
    <property type="entry name" value="Sec-1-like_dom3a"/>
</dbReference>
<dbReference type="Gene3D" id="1.25.40.10">
    <property type="entry name" value="Tetratricopeptide repeat domain"/>
    <property type="match status" value="3"/>
</dbReference>
<dbReference type="SUPFAM" id="SSF56815">
    <property type="entry name" value="Sec1/munc18-like (SM) proteins"/>
    <property type="match status" value="1"/>
</dbReference>
<comment type="similarity">
    <text evidence="3">Belongs to the STXBP/unc-18/SEC1 family.</text>
</comment>
<dbReference type="GO" id="GO:0031902">
    <property type="term" value="C:late endosome membrane"/>
    <property type="evidence" value="ECO:0007669"/>
    <property type="project" value="UniProtKB-SubCell"/>
</dbReference>
<organism evidence="8 9">
    <name type="scientific">Electrophorus voltai</name>
    <dbReference type="NCBI Taxonomy" id="2609070"/>
    <lineage>
        <taxon>Eukaryota</taxon>
        <taxon>Metazoa</taxon>
        <taxon>Chordata</taxon>
        <taxon>Craniata</taxon>
        <taxon>Vertebrata</taxon>
        <taxon>Euteleostomi</taxon>
        <taxon>Actinopterygii</taxon>
        <taxon>Neopterygii</taxon>
        <taxon>Teleostei</taxon>
        <taxon>Ostariophysi</taxon>
        <taxon>Gymnotiformes</taxon>
        <taxon>Gymnotoidei</taxon>
        <taxon>Gymnotidae</taxon>
        <taxon>Electrophorus</taxon>
    </lineage>
</organism>
<reference evidence="8" key="1">
    <citation type="submission" date="2023-03" db="EMBL/GenBank/DDBJ databases">
        <title>Electrophorus voltai genome.</title>
        <authorList>
            <person name="Bian C."/>
        </authorList>
    </citation>
    <scope>NUCLEOTIDE SEQUENCE</scope>
    <source>
        <strain evidence="8">CB-2022</strain>
        <tissue evidence="8">Muscle</tissue>
    </source>
</reference>
<dbReference type="InterPro" id="IPR043154">
    <property type="entry name" value="Sec-1-like_dom1"/>
</dbReference>
<dbReference type="GO" id="GO:0016192">
    <property type="term" value="P:vesicle-mediated transport"/>
    <property type="evidence" value="ECO:0007669"/>
    <property type="project" value="InterPro"/>
</dbReference>
<dbReference type="GO" id="GO:0015629">
    <property type="term" value="C:actin cytoskeleton"/>
    <property type="evidence" value="ECO:0007669"/>
    <property type="project" value="TreeGrafter"/>
</dbReference>
<keyword evidence="5" id="KW-0802">TPR repeat</keyword>
<feature type="compositionally biased region" description="Polar residues" evidence="7">
    <location>
        <begin position="1737"/>
        <end position="1748"/>
    </location>
</feature>
<proteinExistence type="inferred from homology"/>
<evidence type="ECO:0000256" key="2">
    <source>
        <dbReference type="ARBA" id="ARBA00004630"/>
    </source>
</evidence>
<feature type="repeat" description="TPR" evidence="5">
    <location>
        <begin position="2094"/>
        <end position="2127"/>
    </location>
</feature>
<keyword evidence="4" id="KW-0813">Transport</keyword>
<dbReference type="PANTHER" id="PTHR16091:SF1">
    <property type="entry name" value="TETRATRICOPEPTIDE REPEAT PROTEIN 17"/>
    <property type="match status" value="1"/>
</dbReference>
<gene>
    <name evidence="8" type="ORF">P4O66_021924</name>
</gene>
<feature type="region of interest" description="Disordered" evidence="7">
    <location>
        <begin position="1771"/>
        <end position="1792"/>
    </location>
</feature>
<feature type="compositionally biased region" description="Polar residues" evidence="7">
    <location>
        <begin position="1425"/>
        <end position="1435"/>
    </location>
</feature>
<evidence type="ECO:0000313" key="9">
    <source>
        <dbReference type="Proteomes" id="UP001239994"/>
    </source>
</evidence>
<dbReference type="GO" id="GO:0044782">
    <property type="term" value="P:cilium organization"/>
    <property type="evidence" value="ECO:0007669"/>
    <property type="project" value="TreeGrafter"/>
</dbReference>
<dbReference type="SUPFAM" id="SSF48452">
    <property type="entry name" value="TPR-like"/>
    <property type="match status" value="1"/>
</dbReference>
<dbReference type="GO" id="GO:0005765">
    <property type="term" value="C:lysosomal membrane"/>
    <property type="evidence" value="ECO:0007669"/>
    <property type="project" value="UniProtKB-SubCell"/>
</dbReference>
<dbReference type="Proteomes" id="UP001239994">
    <property type="component" value="Unassembled WGS sequence"/>
</dbReference>
<feature type="repeat" description="TPR" evidence="5">
    <location>
        <begin position="1254"/>
        <end position="1287"/>
    </location>
</feature>
<dbReference type="InterPro" id="IPR052630">
    <property type="entry name" value="TTC17"/>
</dbReference>
<dbReference type="InterPro" id="IPR027482">
    <property type="entry name" value="Sec1-like_dom2"/>
</dbReference>
<dbReference type="Pfam" id="PF03999">
    <property type="entry name" value="MAP65_ASE1"/>
    <property type="match status" value="1"/>
</dbReference>
<dbReference type="EMBL" id="JAROKS010000007">
    <property type="protein sequence ID" value="KAK1802260.1"/>
    <property type="molecule type" value="Genomic_DNA"/>
</dbReference>
<feature type="coiled-coil region" evidence="6">
    <location>
        <begin position="819"/>
        <end position="846"/>
    </location>
</feature>
<sequence>MAQTDRRDAPGLPDFSLLKRLARDQLIYLLEQLPGKKDLFIDADLMSPLDRIANVTTLKQHEVDKLYKVELKPVVSVSDQLCFLIRPRIQTVKWIADVVKSDKAVGRFRRYKIIFTPQKFYACETVLEEQGVYGDVTSDEWEFYLLPLDDDIISLELPEFFRDNFLEGDQRWVTTAGSALRLLHFLFGPFSKVYGIGRCAKMVYESWREQVEDGEKKAQNPDIGNVFLIDRDVDFVTPLCSQVVYEGLVDDIFRIKCGSVEFGPDVTSTDKSLKVMLNSQDKVFNEIRNEHFSNVFGFLSQKARNLQTAYDKRCGMDIKQMKAFVAEELKGLKQEHRLLSLRLLPKDYRSLKAQYLQSYGIEHLLSFANLRQIGLLVEQQPGETLTVMESKVGKLVNDKTAGKLTDAFSSLAKKSNFRALSKRLMLIPKTGEEYDLRVPRDMAYIFSGAYIPLSCKLIEQVLERDGWTGFEEVTRMLNGHEFAVTGGNSGTETRNKTDPQRIILVMFLGGCTFSEISALRFLGRERGCKFIVLTTAITNSSRLLESLLDNQGQYLGKTLLFFFSIYDFSEVLAAESVACLNKALCHLKDIWEEIGIPEEQRLERTNVVKNHIKGLLDMMIAEEESLRRRLITSIETCRKELSKEEKGNTMLQQEKDIRTCLEVMLKEKSQRMEMLKTLIDQDQDLCDILCSKPFSIPANSVPSLEQLESFQEHLARLTAEKDQRHGKFVELKNKIILCMEDLDQLPETSFEKDIVCEDEEAFCLSNENIDSLKVLLHQLESKKAENERICTSYREKIQEHWARLQISQEDRDAISEHMTLSKKRNMEALQAEVKRLEELKLRNIQDVTKAIREDIAVVWEKCFYSTQQRQAFMPYYDDHFSEELLSLHEAEILHLKQHYEDHKELFEGVHKWQDNWRLFLELEKKSTDPSRFTNRGGNLLKEEKQRSDMLKSLPKLEKKLKSQIELWEQEQGREFLVQGQKFMHFVAEQWELHRLEKQKEKQERQLKKSKQTEEDMLYGTAVRTPTKRRFLGSMTPCKARKKQLVAQKIHIEENEDRDTGLEQRHYKEDADCVTAKVPLGDLDLYDGTFISLESKGIIPEDYVDYMLPLPPDLEKPDCAEILELHYSIHAFQHLRGVQESINLTSPLLSKDDPIFASVSHKLGQRMDEIGHRICQGLLRNSSSWVLYNLASFYWRMKNEPKRAVDCVIRALHFSPRQHKDVALVNMANILHRAHFSADAAILAHAALDLTTDLLTSHYTLGNIYAMLGEYNHSVLCYEQALQAQPAFEQALRRKHAVLCQQKLEQRLEAQHRSLQRTLNELKEYQKQHDHYLRQQSMLDKHKLIQEEQILRNIIHETQMAKEAQLGNHQMCHLGHQQYSLFCPFDLPVRYHRGELFENVHHIQFGEEVSIASSVSLVSELSMNESRSPEPYSSVSGGEEPAAHWAQESSSSPSSAHLCLRCTCVAKKETHSVLWPRRSDCAQLYPSIPPAHLLPTFFLPPESLGFGAQSTLYANRTPPESTEPPDCSSKVQFSDSNHLGSVAWALEGKDLPDQHATQVLLRRSGGWSLEQTGAMIAHAMEKASVPRWLLQNEAGLFWRARGNGTRALQCLRQALHSAPPQHRDVPLVNAANVLLHHGLHHEAQDLLQRALELNASEPHTLLSVVSVRLAQGNVSGALALFRHALSLSASCTQCHASLPLLRCLQFYPFLYNLQRQPCQHSSACEGEGDVELEDWDSSTDGNGQETGSSDAMHGSAPENSLLFEIVVDSNGSGEVGQQERAGEDKKGLGAEEEDDDWKLREELIGAFEGALDVSGKRGDLRGIRVLKNDRVMGARGGGSCFGNCEDDDGAEWVKRMRKPKAESLEGWAGEEEFHQSESLPGHSILEISGPTIPSPGPAGRRRDFNSLGWPGPEDCQRTRRVDLTTVASTWLAVSAKNIDITEHIDFATPLQEPEAEPVCSANLPASMHTLDHLGGVANRGSIHYTGESQLREVLQNLGKDKFSQQSFEQVGTRIAKVLEKNQTSWVLSSMAALYWRVKGQGKKAIDCLRQALTYAPHHMKDVPLISLANIFQNARLWEDALTVARMAVEIAPHFVVNHFTLANVYIAMEEFEKAMRWYESTLKLQPEFAPAKDRLRTIQCYLLTKKDRRAP</sequence>
<dbReference type="FunFam" id="1.25.40.10:FF:000053">
    <property type="entry name" value="Tetratricopeptide repeat domain 17"/>
    <property type="match status" value="1"/>
</dbReference>
<dbReference type="Gene3D" id="3.40.50.1910">
    <property type="match status" value="1"/>
</dbReference>
<comment type="subcellular location">
    <subcellularLocation>
        <location evidence="1">Late endosome membrane</location>
        <topology evidence="1">Peripheral membrane protein</topology>
        <orientation evidence="1">Cytoplasmic side</orientation>
    </subcellularLocation>
    <subcellularLocation>
        <location evidence="2">Lysosome membrane</location>
        <topology evidence="2">Peripheral membrane protein</topology>
        <orientation evidence="2">Cytoplasmic side</orientation>
    </subcellularLocation>
</comment>
<dbReference type="InterPro" id="IPR001619">
    <property type="entry name" value="Sec1-like"/>
</dbReference>
<evidence type="ECO:0000256" key="4">
    <source>
        <dbReference type="ARBA" id="ARBA00022927"/>
    </source>
</evidence>
<comment type="caution">
    <text evidence="8">The sequence shown here is derived from an EMBL/GenBank/DDBJ whole genome shotgun (WGS) entry which is preliminary data.</text>
</comment>
<feature type="region of interest" description="Disordered" evidence="7">
    <location>
        <begin position="1425"/>
        <end position="1453"/>
    </location>
</feature>
<dbReference type="Pfam" id="PF13181">
    <property type="entry name" value="TPR_8"/>
    <property type="match status" value="2"/>
</dbReference>
<dbReference type="InterPro" id="IPR011990">
    <property type="entry name" value="TPR-like_helical_dom_sf"/>
</dbReference>
<feature type="coiled-coil region" evidence="6">
    <location>
        <begin position="1300"/>
        <end position="1334"/>
    </location>
</feature>
<dbReference type="Gene3D" id="3.40.50.2060">
    <property type="match status" value="1"/>
</dbReference>
<dbReference type="Pfam" id="PF00995">
    <property type="entry name" value="Sec1"/>
    <property type="match status" value="1"/>
</dbReference>
<dbReference type="SMART" id="SM00028">
    <property type="entry name" value="TPR"/>
    <property type="match status" value="8"/>
</dbReference>
<dbReference type="InterPro" id="IPR036045">
    <property type="entry name" value="Sec1-like_sf"/>
</dbReference>
<dbReference type="GO" id="GO:0015031">
    <property type="term" value="P:protein transport"/>
    <property type="evidence" value="ECO:0007669"/>
    <property type="project" value="UniProtKB-KW"/>
</dbReference>
<protein>
    <submittedName>
        <fullName evidence="8">Uncharacterized protein</fullName>
    </submittedName>
</protein>